<keyword evidence="1" id="KW-0732">Signal</keyword>
<organism evidence="2 3">
    <name type="scientific">Hafnia alvei FB1</name>
    <dbReference type="NCBI Taxonomy" id="1453496"/>
    <lineage>
        <taxon>Bacteria</taxon>
        <taxon>Pseudomonadati</taxon>
        <taxon>Pseudomonadota</taxon>
        <taxon>Gammaproteobacteria</taxon>
        <taxon>Enterobacterales</taxon>
        <taxon>Hafniaceae</taxon>
        <taxon>Hafnia</taxon>
    </lineage>
</organism>
<dbReference type="eggNOG" id="ENOG5032XBE">
    <property type="taxonomic scope" value="Bacteria"/>
</dbReference>
<gene>
    <name evidence="2" type="ORF">AT03_09305</name>
</gene>
<protein>
    <recommendedName>
        <fullName evidence="4">Fimbrial protein</fullName>
    </recommendedName>
</protein>
<dbReference type="EMBL" id="CP009706">
    <property type="protein sequence ID" value="AIU72566.1"/>
    <property type="molecule type" value="Genomic_DNA"/>
</dbReference>
<evidence type="ECO:0000313" key="3">
    <source>
        <dbReference type="Proteomes" id="UP000029986"/>
    </source>
</evidence>
<keyword evidence="3" id="KW-1185">Reference proteome</keyword>
<feature type="signal peptide" evidence="1">
    <location>
        <begin position="1"/>
        <end position="22"/>
    </location>
</feature>
<dbReference type="RefSeq" id="WP_025801751.1">
    <property type="nucleotide sequence ID" value="NZ_CP009706.1"/>
</dbReference>
<dbReference type="OrthoDB" id="6624429at2"/>
<evidence type="ECO:0008006" key="4">
    <source>
        <dbReference type="Google" id="ProtNLM"/>
    </source>
</evidence>
<proteinExistence type="predicted"/>
<evidence type="ECO:0000256" key="1">
    <source>
        <dbReference type="SAM" id="SignalP"/>
    </source>
</evidence>
<dbReference type="HOGENOM" id="CLU_1568557_0_0_6"/>
<dbReference type="GeneID" id="56891544"/>
<evidence type="ECO:0000313" key="2">
    <source>
        <dbReference type="EMBL" id="AIU72566.1"/>
    </source>
</evidence>
<dbReference type="PATRIC" id="fig|1453496.5.peg.1862"/>
<accession>A0A097R1G3</accession>
<dbReference type="AlphaFoldDB" id="A0A097R1G3"/>
<reference evidence="2 3" key="1">
    <citation type="journal article" date="2014" name="Gut Pathog.">
        <title>Gene clusters of Hafnia alvei strain FB1 important in survival and pathogenesis: a draft genome perspective.</title>
        <authorList>
            <person name="Tan J.Y."/>
            <person name="Yin W.F."/>
            <person name="Chan K.G."/>
        </authorList>
    </citation>
    <scope>NUCLEOTIDE SEQUENCE [LARGE SCALE GENOMIC DNA]</scope>
    <source>
        <strain evidence="2 3">FB1</strain>
    </source>
</reference>
<name>A0A097R1G3_HAFAL</name>
<dbReference type="Gene3D" id="2.60.40.2040">
    <property type="entry name" value="CFA/I fimbrial subunit E, pilin domain"/>
    <property type="match status" value="1"/>
</dbReference>
<sequence>MKYYLALSLAAMSLMTVSSSQAAISVRTSIDVQAEISTSVRVYVAGNDVTNGSISLKLNDKNGYMYGVTPAFNFVGNASAVSLSLNTPAGNLLMGDNGDTMQINPAWIRVNGGEVSASYPLNNQVVYPTVQDIPDPSQGVKVQFTSAKRSETYPLGTYSGTYEVIVTPSV</sequence>
<feature type="chain" id="PRO_5001932187" description="Fimbrial protein" evidence="1">
    <location>
        <begin position="23"/>
        <end position="170"/>
    </location>
</feature>
<dbReference type="Proteomes" id="UP000029986">
    <property type="component" value="Chromosome"/>
</dbReference>
<dbReference type="KEGG" id="hav:AT03_09305"/>